<feature type="compositionally biased region" description="Basic and acidic residues" evidence="1">
    <location>
        <begin position="36"/>
        <end position="54"/>
    </location>
</feature>
<proteinExistence type="predicted"/>
<dbReference type="EMBL" id="JABCKV010000013">
    <property type="protein sequence ID" value="KAG5647077.1"/>
    <property type="molecule type" value="Genomic_DNA"/>
</dbReference>
<gene>
    <name evidence="2" type="ORF">DXG03_001447</name>
</gene>
<dbReference type="Proteomes" id="UP000775547">
    <property type="component" value="Unassembled WGS sequence"/>
</dbReference>
<name>A0A9P7GH95_9AGAR</name>
<evidence type="ECO:0000313" key="3">
    <source>
        <dbReference type="Proteomes" id="UP000775547"/>
    </source>
</evidence>
<comment type="caution">
    <text evidence="2">The sequence shown here is derived from an EMBL/GenBank/DDBJ whole genome shotgun (WGS) entry which is preliminary data.</text>
</comment>
<feature type="region of interest" description="Disordered" evidence="1">
    <location>
        <begin position="227"/>
        <end position="333"/>
    </location>
</feature>
<feature type="compositionally biased region" description="Polar residues" evidence="1">
    <location>
        <begin position="294"/>
        <end position="313"/>
    </location>
</feature>
<feature type="compositionally biased region" description="Basic residues" evidence="1">
    <location>
        <begin position="277"/>
        <end position="286"/>
    </location>
</feature>
<feature type="region of interest" description="Disordered" evidence="1">
    <location>
        <begin position="1"/>
        <end position="54"/>
    </location>
</feature>
<feature type="compositionally biased region" description="Low complexity" evidence="1">
    <location>
        <begin position="227"/>
        <end position="250"/>
    </location>
</feature>
<reference evidence="2" key="2">
    <citation type="submission" date="2021-10" db="EMBL/GenBank/DDBJ databases">
        <title>Phylogenomics reveals ancestral predisposition of the termite-cultivated fungus Termitomyces towards a domesticated lifestyle.</title>
        <authorList>
            <person name="Auxier B."/>
            <person name="Grum-Grzhimaylo A."/>
            <person name="Cardenas M.E."/>
            <person name="Lodge J.D."/>
            <person name="Laessoe T."/>
            <person name="Pedersen O."/>
            <person name="Smith M.E."/>
            <person name="Kuyper T.W."/>
            <person name="Franco-Molano E.A."/>
            <person name="Baroni T.J."/>
            <person name="Aanen D.K."/>
        </authorList>
    </citation>
    <scope>NUCLEOTIDE SEQUENCE</scope>
    <source>
        <strain evidence="2">AP01</strain>
        <tissue evidence="2">Mycelium</tissue>
    </source>
</reference>
<accession>A0A9P7GH95</accession>
<feature type="region of interest" description="Disordered" evidence="1">
    <location>
        <begin position="203"/>
        <end position="222"/>
    </location>
</feature>
<dbReference type="AlphaFoldDB" id="A0A9P7GH95"/>
<protein>
    <submittedName>
        <fullName evidence="2">Uncharacterized protein</fullName>
    </submittedName>
</protein>
<evidence type="ECO:0000313" key="2">
    <source>
        <dbReference type="EMBL" id="KAG5647077.1"/>
    </source>
</evidence>
<feature type="compositionally biased region" description="Polar residues" evidence="1">
    <location>
        <begin position="25"/>
        <end position="35"/>
    </location>
</feature>
<organism evidence="2 3">
    <name type="scientific">Asterophora parasitica</name>
    <dbReference type="NCBI Taxonomy" id="117018"/>
    <lineage>
        <taxon>Eukaryota</taxon>
        <taxon>Fungi</taxon>
        <taxon>Dikarya</taxon>
        <taxon>Basidiomycota</taxon>
        <taxon>Agaricomycotina</taxon>
        <taxon>Agaricomycetes</taxon>
        <taxon>Agaricomycetidae</taxon>
        <taxon>Agaricales</taxon>
        <taxon>Tricholomatineae</taxon>
        <taxon>Lyophyllaceae</taxon>
        <taxon>Asterophora</taxon>
    </lineage>
</organism>
<keyword evidence="3" id="KW-1185">Reference proteome</keyword>
<reference evidence="2" key="1">
    <citation type="submission" date="2020-07" db="EMBL/GenBank/DDBJ databases">
        <authorList>
            <person name="Nieuwenhuis M."/>
            <person name="Van De Peppel L.J.J."/>
        </authorList>
    </citation>
    <scope>NUCLEOTIDE SEQUENCE</scope>
    <source>
        <strain evidence="2">AP01</strain>
        <tissue evidence="2">Mycelium</tissue>
    </source>
</reference>
<dbReference type="OrthoDB" id="3362336at2759"/>
<feature type="compositionally biased region" description="Polar residues" evidence="1">
    <location>
        <begin position="264"/>
        <end position="275"/>
    </location>
</feature>
<sequence length="333" mass="36842">MRPPSRLPTVLSQCRRTQARPFHSETVQNQRAQSFRNDRHGSSSRPRERLLKEEPNSAVVRGKKFLSSPAEALAVIRAVERKYGAVREYRFTKDFELPSHYQIYVNVAFRDPNAFERIPLKPEPFTVTLPSTIANRPGGIGLDELQAVLQPQEYVKSNIPSFGDIMETVEGDKEEELTFTIERAELGPNTPKTIPTNADATASTLDWEPLPGHESAPTDTPMPSAIQAEAEAASTSSRSRPTDTTSQTISPPAPPIPSTTSTPVPVNQAETIASQKTKPKKHKAPKRKVETPRTKATSSLRDLRTQALQARQNQPPPEASVKGKISSFFSNIF</sequence>
<evidence type="ECO:0000256" key="1">
    <source>
        <dbReference type="SAM" id="MobiDB-lite"/>
    </source>
</evidence>